<gene>
    <name evidence="2" type="ORF">ACFSCX_09430</name>
</gene>
<keyword evidence="3" id="KW-1185">Reference proteome</keyword>
<dbReference type="InterPro" id="IPR029044">
    <property type="entry name" value="Nucleotide-diphossugar_trans"/>
</dbReference>
<dbReference type="EMBL" id="JBHUEM010000011">
    <property type="protein sequence ID" value="MFD1736788.1"/>
    <property type="molecule type" value="Genomic_DNA"/>
</dbReference>
<feature type="domain" description="Glycosyltransferase 2-like" evidence="1">
    <location>
        <begin position="4"/>
        <end position="179"/>
    </location>
</feature>
<evidence type="ECO:0000313" key="2">
    <source>
        <dbReference type="EMBL" id="MFD1736788.1"/>
    </source>
</evidence>
<dbReference type="Pfam" id="PF00535">
    <property type="entry name" value="Glycos_transf_2"/>
    <property type="match status" value="1"/>
</dbReference>
<dbReference type="SUPFAM" id="SSF53448">
    <property type="entry name" value="Nucleotide-diphospho-sugar transferases"/>
    <property type="match status" value="1"/>
</dbReference>
<dbReference type="InterPro" id="IPR001173">
    <property type="entry name" value="Glyco_trans_2-like"/>
</dbReference>
<evidence type="ECO:0000259" key="1">
    <source>
        <dbReference type="Pfam" id="PF00535"/>
    </source>
</evidence>
<sequence length="326" mass="37535">MKLTVVIPTRNRVDFIKKLLGSITRQTLSNEVFEVIVVDNGSTDNTKEVVNIYKDAFPNYSYIYDDNPGLHIGRNIGMQQSKGENIVFADDDIVPYPRWLETIVEIFDNKPEVALVGGNNIPVYEEECPDWIKMLWEESPYGKYCGTFSLIDLGTEEKYIPSNLIFGCNYAIRKEVLKDIGGFNPDGMPEKLIMYRGDGESYVSRRVTELGYEAYFHPDASVKHFVSKERMSINYVYKRSYLQGISDSYTHIRDRGHMLYSDLLESKISCEQKYNDLSNASDIKLELNKGYIEGYLQHQLFVFNNPQLLSWILRKSYVGNNGILPI</sequence>
<dbReference type="RefSeq" id="WP_377927959.1">
    <property type="nucleotide sequence ID" value="NZ_JBHUEM010000011.1"/>
</dbReference>
<accession>A0ABW4LP00</accession>
<dbReference type="Proteomes" id="UP001597214">
    <property type="component" value="Unassembled WGS sequence"/>
</dbReference>
<keyword evidence="2" id="KW-0328">Glycosyltransferase</keyword>
<dbReference type="CDD" id="cd00761">
    <property type="entry name" value="Glyco_tranf_GTA_type"/>
    <property type="match status" value="1"/>
</dbReference>
<dbReference type="EC" id="2.4.-.-" evidence="2"/>
<organism evidence="2 3">
    <name type="scientific">Bacillus salitolerans</name>
    <dbReference type="NCBI Taxonomy" id="1437434"/>
    <lineage>
        <taxon>Bacteria</taxon>
        <taxon>Bacillati</taxon>
        <taxon>Bacillota</taxon>
        <taxon>Bacilli</taxon>
        <taxon>Bacillales</taxon>
        <taxon>Bacillaceae</taxon>
        <taxon>Bacillus</taxon>
    </lineage>
</organism>
<protein>
    <submittedName>
        <fullName evidence="2">Glycosyltransferase family 2 protein</fullName>
        <ecNumber evidence="2">2.4.-.-</ecNumber>
    </submittedName>
</protein>
<dbReference type="InterPro" id="IPR050834">
    <property type="entry name" value="Glycosyltransf_2"/>
</dbReference>
<dbReference type="GO" id="GO:0016757">
    <property type="term" value="F:glycosyltransferase activity"/>
    <property type="evidence" value="ECO:0007669"/>
    <property type="project" value="UniProtKB-KW"/>
</dbReference>
<evidence type="ECO:0000313" key="3">
    <source>
        <dbReference type="Proteomes" id="UP001597214"/>
    </source>
</evidence>
<keyword evidence="2" id="KW-0808">Transferase</keyword>
<proteinExistence type="predicted"/>
<dbReference type="Gene3D" id="3.90.550.10">
    <property type="entry name" value="Spore Coat Polysaccharide Biosynthesis Protein SpsA, Chain A"/>
    <property type="match status" value="1"/>
</dbReference>
<dbReference type="PANTHER" id="PTHR43685">
    <property type="entry name" value="GLYCOSYLTRANSFERASE"/>
    <property type="match status" value="1"/>
</dbReference>
<reference evidence="3" key="1">
    <citation type="journal article" date="2019" name="Int. J. Syst. Evol. Microbiol.">
        <title>The Global Catalogue of Microorganisms (GCM) 10K type strain sequencing project: providing services to taxonomists for standard genome sequencing and annotation.</title>
        <authorList>
            <consortium name="The Broad Institute Genomics Platform"/>
            <consortium name="The Broad Institute Genome Sequencing Center for Infectious Disease"/>
            <person name="Wu L."/>
            <person name="Ma J."/>
        </authorList>
    </citation>
    <scope>NUCLEOTIDE SEQUENCE [LARGE SCALE GENOMIC DNA]</scope>
    <source>
        <strain evidence="3">CCUG 49339</strain>
    </source>
</reference>
<name>A0ABW4LP00_9BACI</name>
<comment type="caution">
    <text evidence="2">The sequence shown here is derived from an EMBL/GenBank/DDBJ whole genome shotgun (WGS) entry which is preliminary data.</text>
</comment>
<dbReference type="PANTHER" id="PTHR43685:SF2">
    <property type="entry name" value="GLYCOSYLTRANSFERASE 2-LIKE DOMAIN-CONTAINING PROTEIN"/>
    <property type="match status" value="1"/>
</dbReference>